<dbReference type="InterPro" id="IPR042231">
    <property type="entry name" value="Cho/carn_acyl_trans_2"/>
</dbReference>
<dbReference type="PROSITE" id="PS00439">
    <property type="entry name" value="ACYLTRANSF_C_1"/>
    <property type="match status" value="1"/>
</dbReference>
<dbReference type="InterPro" id="IPR036291">
    <property type="entry name" value="NAD(P)-bd_dom_sf"/>
</dbReference>
<evidence type="ECO:0000256" key="4">
    <source>
        <dbReference type="ARBA" id="ARBA00005232"/>
    </source>
</evidence>
<dbReference type="FunFam" id="3.30.559.10:FF:000002">
    <property type="entry name" value="carnitine O-palmitoyltransferase 1, liver isoform"/>
    <property type="match status" value="1"/>
</dbReference>
<evidence type="ECO:0000256" key="17">
    <source>
        <dbReference type="SAM" id="MobiDB-lite"/>
    </source>
</evidence>
<dbReference type="Gene3D" id="3.30.559.70">
    <property type="entry name" value="Choline/Carnitine o-acyltransferase, domain 2"/>
    <property type="match status" value="1"/>
</dbReference>
<evidence type="ECO:0000313" key="20">
    <source>
        <dbReference type="EMBL" id="KAK1931355.1"/>
    </source>
</evidence>
<evidence type="ECO:0000256" key="14">
    <source>
        <dbReference type="ARBA" id="ARBA00023315"/>
    </source>
</evidence>
<evidence type="ECO:0000256" key="8">
    <source>
        <dbReference type="ARBA" id="ARBA00022692"/>
    </source>
</evidence>
<dbReference type="InterPro" id="IPR039551">
    <property type="entry name" value="Cho/carn_acyl_trans"/>
</dbReference>
<dbReference type="GO" id="GO:0031966">
    <property type="term" value="C:mitochondrial membrane"/>
    <property type="evidence" value="ECO:0007669"/>
    <property type="project" value="UniProtKB-SubCell"/>
</dbReference>
<dbReference type="PROSITE" id="PS00440">
    <property type="entry name" value="ACYLTRANSF_C_2"/>
    <property type="match status" value="1"/>
</dbReference>
<dbReference type="Gene3D" id="3.30.559.10">
    <property type="entry name" value="Chloramphenicol acetyltransferase-like domain"/>
    <property type="match status" value="1"/>
</dbReference>
<dbReference type="InterPro" id="IPR013154">
    <property type="entry name" value="ADH-like_N"/>
</dbReference>
<dbReference type="CDD" id="cd08267">
    <property type="entry name" value="MDR1"/>
    <property type="match status" value="1"/>
</dbReference>
<evidence type="ECO:0000256" key="11">
    <source>
        <dbReference type="ARBA" id="ARBA00023098"/>
    </source>
</evidence>
<evidence type="ECO:0000256" key="3">
    <source>
        <dbReference type="ARBA" id="ARBA00005189"/>
    </source>
</evidence>
<evidence type="ECO:0000256" key="7">
    <source>
        <dbReference type="ARBA" id="ARBA00022679"/>
    </source>
</evidence>
<dbReference type="SUPFAM" id="SSF51735">
    <property type="entry name" value="NAD(P)-binding Rossmann-fold domains"/>
    <property type="match status" value="2"/>
</dbReference>
<feature type="region of interest" description="Disordered" evidence="17">
    <location>
        <begin position="342"/>
        <end position="362"/>
    </location>
</feature>
<comment type="catalytic activity">
    <reaction evidence="15">
        <text>(R)-carnitine + hexadecanoyl-CoA = O-hexadecanoyl-(R)-carnitine + CoA</text>
        <dbReference type="Rhea" id="RHEA:12661"/>
        <dbReference type="ChEBI" id="CHEBI:16347"/>
        <dbReference type="ChEBI" id="CHEBI:17490"/>
        <dbReference type="ChEBI" id="CHEBI:57287"/>
        <dbReference type="ChEBI" id="CHEBI:57379"/>
        <dbReference type="EC" id="2.3.1.21"/>
    </reaction>
    <physiologicalReaction direction="left-to-right" evidence="15">
        <dbReference type="Rhea" id="RHEA:12662"/>
    </physiologicalReaction>
</comment>
<evidence type="ECO:0000256" key="10">
    <source>
        <dbReference type="ARBA" id="ARBA00022989"/>
    </source>
</evidence>
<accession>A0AAD9LCH3</accession>
<keyword evidence="12" id="KW-0496">Mitochondrion</keyword>
<keyword evidence="10 18" id="KW-1133">Transmembrane helix</keyword>
<evidence type="ECO:0000256" key="5">
    <source>
        <dbReference type="ARBA" id="ARBA00013243"/>
    </source>
</evidence>
<evidence type="ECO:0000256" key="12">
    <source>
        <dbReference type="ARBA" id="ARBA00023128"/>
    </source>
</evidence>
<evidence type="ECO:0000313" key="21">
    <source>
        <dbReference type="Proteomes" id="UP001259832"/>
    </source>
</evidence>
<reference evidence="20" key="1">
    <citation type="submission" date="2023-08" db="EMBL/GenBank/DDBJ databases">
        <title>Reference Genome Resource for the Citrus Pathogen Phytophthora citrophthora.</title>
        <authorList>
            <person name="Moller H."/>
            <person name="Coetzee B."/>
            <person name="Rose L.J."/>
            <person name="Van Niekerk J.M."/>
        </authorList>
    </citation>
    <scope>NUCLEOTIDE SEQUENCE</scope>
    <source>
        <strain evidence="20">STE-U-9442</strain>
    </source>
</reference>
<dbReference type="PANTHER" id="PTHR22589">
    <property type="entry name" value="CARNITINE O-ACYLTRANSFERASE"/>
    <property type="match status" value="1"/>
</dbReference>
<feature type="transmembrane region" description="Helical" evidence="18">
    <location>
        <begin position="583"/>
        <end position="607"/>
    </location>
</feature>
<dbReference type="Pfam" id="PF08240">
    <property type="entry name" value="ADH_N"/>
    <property type="match status" value="1"/>
</dbReference>
<keyword evidence="21" id="KW-1185">Reference proteome</keyword>
<dbReference type="Gene3D" id="3.40.50.720">
    <property type="entry name" value="NAD(P)-binding Rossmann-like Domain"/>
    <property type="match status" value="2"/>
</dbReference>
<evidence type="ECO:0000256" key="6">
    <source>
        <dbReference type="ARBA" id="ARBA00022448"/>
    </source>
</evidence>
<dbReference type="SMART" id="SM00829">
    <property type="entry name" value="PKS_ER"/>
    <property type="match status" value="1"/>
</dbReference>
<name>A0AAD9LCH3_9STRA</name>
<dbReference type="InterPro" id="IPR020843">
    <property type="entry name" value="ER"/>
</dbReference>
<comment type="pathway">
    <text evidence="3">Lipid metabolism.</text>
</comment>
<organism evidence="20 21">
    <name type="scientific">Phytophthora citrophthora</name>
    <dbReference type="NCBI Taxonomy" id="4793"/>
    <lineage>
        <taxon>Eukaryota</taxon>
        <taxon>Sar</taxon>
        <taxon>Stramenopiles</taxon>
        <taxon>Oomycota</taxon>
        <taxon>Peronosporomycetes</taxon>
        <taxon>Peronosporales</taxon>
        <taxon>Peronosporaceae</taxon>
        <taxon>Phytophthora</taxon>
    </lineage>
</organism>
<gene>
    <name evidence="20" type="ORF">P3T76_013111</name>
</gene>
<evidence type="ECO:0000259" key="19">
    <source>
        <dbReference type="SMART" id="SM00829"/>
    </source>
</evidence>
<dbReference type="EC" id="2.3.1.21" evidence="5"/>
<evidence type="ECO:0000256" key="1">
    <source>
        <dbReference type="ARBA" id="ARBA00004141"/>
    </source>
</evidence>
<dbReference type="SUPFAM" id="SSF50129">
    <property type="entry name" value="GroES-like"/>
    <property type="match status" value="1"/>
</dbReference>
<evidence type="ECO:0000256" key="18">
    <source>
        <dbReference type="SAM" id="Phobius"/>
    </source>
</evidence>
<dbReference type="Gene3D" id="3.90.180.10">
    <property type="entry name" value="Medium-chain alcohol dehydrogenases, catalytic domain"/>
    <property type="match status" value="2"/>
</dbReference>
<dbReference type="GO" id="GO:0004095">
    <property type="term" value="F:carnitine O-palmitoyltransferase activity"/>
    <property type="evidence" value="ECO:0007669"/>
    <property type="project" value="UniProtKB-EC"/>
</dbReference>
<dbReference type="GO" id="GO:0016491">
    <property type="term" value="F:oxidoreductase activity"/>
    <property type="evidence" value="ECO:0007669"/>
    <property type="project" value="InterPro"/>
</dbReference>
<feature type="active site" description="Proton acceptor" evidence="16">
    <location>
        <position position="954"/>
    </location>
</feature>
<dbReference type="PANTHER" id="PTHR22589:SF31">
    <property type="entry name" value="CARNITINE O-PALMITOYLTRANSFERASE"/>
    <property type="match status" value="1"/>
</dbReference>
<dbReference type="Pfam" id="PF13602">
    <property type="entry name" value="ADH_zinc_N_2"/>
    <property type="match status" value="1"/>
</dbReference>
<protein>
    <recommendedName>
        <fullName evidence="5">carnitine O-palmitoyltransferase</fullName>
        <ecNumber evidence="5">2.3.1.21</ecNumber>
    </recommendedName>
</protein>
<keyword evidence="7" id="KW-0808">Transferase</keyword>
<sequence length="1394" mass="155878">MSSIPSTFKAYQFANYSDALTETKLNPAVQQKPLEPKHVRIKVLSAAVNPLDYKLHFFGSMAIAVGPTPEKPLGMGFDLSGVIVEVGRGDVRGFRVGDSVFGSADMQCMGSFAEYISLEADHVVHKPSNISVNEAAGVSIAGLASYQGLVNRAEVQAGQRVLILGGGSAAGQFGIQIAKAFGAEVITTASPRNTELVKSLGADHVIDYTSEKWVDVLAAHSVDIIYDCAVETESWSTDAQKILKQNSGQFLTIGMVQNQAESPIGAKLVQYYCHPIAEDLEGLRKLIEAGKLKTIVDSVYLFEELLEAIKHQMSGRAQGKIIIESFDVSYHSFCFVRTMTRRHGGGSQSLRPRRKRKKASDRNVAAYKRAVSILGEEKVKQIRQEWDTWDTNQGGKEWKQSEGVVLQLLQLGLSERVIRCNGANSVYDLTEVMELPLATLHKGDYSARLRKVLENGIESLHTRRIKQAPWHLLLIAIGVFDEHKRGVELLYSDEGIRVSFTIPPPHEIRRSVVRELFHLQRAVKRGVYPAPPFVAILTIVAISVIVVLSPTESWWRSGPISVIVWHVGNFLMPYWHLLPNSIYVAYLAAWAAFLGLLVLMAVQRLFLRLLLSYRGWLYLAPRQKSRVVMAWGALLKIFGGRSPLTYSFQDALPRLPLPPLKDTIQRYLKSVHPLLTPKEYEEVERMADEFLHHEGPKFQFYLYLKSWWSSNYVTDWWEKYVYLKGRSSLMINSNYYALPGSNLDFSLTKKPVALAAALVHEFLLFKQDLDREHLAPQLIRGIVPLCMSQYQRIFSCTRIPGRETDTLKLYHHKSKHIAVFCHGRVFKMPLFEKGQYGKLLTKFEIQRQFEWIEATALAMGAPTKAEENLSALTAAGRIEWAENREQFFSSGVNKRSLQVIESAVFVVVLQNDVAKDWTTMGKDLIHGNGGNRWFDKSFNLVIYKNSVAGINAEHAWADAPVMAHAWEQVYTTQCYTMPYDDNGDTLVQSEDERVSKLPQCRVLQWNFAAGLGNAVVKSLNDAEKAISDFDLKVISHTDYGKGLIKKFRVSPDAFIQMALQLAYYRNSGTITQTYESSMTRLYRDGRTETVRPVTDESKAFVLGMVDTKLSDAEKLTLLQRACDVHQDSYRNAMSGKGIDRHLFTLYCVSVGFGIESPFLNNALGRPWRLSTSQQPQQQTDNWRLVEKALEGTQYSIDDARCPGGGFGPVAEDGYGVSYMVAGENMLGFHISSKKSCTSTSSDKFAGDIEQALADLKALWHPKDFGEYFAIDAKYLAQKPSNLTFNEAAAVPMTGLTSYQALVKLGQLQAGQRVLILGGSSATGQFAIQIVKALDAEVITTASPRNLELVKSLGVDQVVEYTSEMWGFVLTEHSVDLIYDCGVEPEAGLRTLRRC</sequence>
<keyword evidence="9" id="KW-0276">Fatty acid metabolism</keyword>
<feature type="domain" description="Enoyl reductase (ER)" evidence="19">
    <location>
        <begin position="18"/>
        <end position="323"/>
    </location>
</feature>
<proteinExistence type="inferred from homology"/>
<comment type="caution">
    <text evidence="20">The sequence shown here is derived from an EMBL/GenBank/DDBJ whole genome shotgun (WGS) entry which is preliminary data.</text>
</comment>
<keyword evidence="14" id="KW-0012">Acyltransferase</keyword>
<keyword evidence="6" id="KW-0813">Transport</keyword>
<comment type="similarity">
    <text evidence="4">Belongs to the carnitine/choline acetyltransferase family.</text>
</comment>
<dbReference type="InterPro" id="IPR011032">
    <property type="entry name" value="GroES-like_sf"/>
</dbReference>
<keyword evidence="8 18" id="KW-0812">Transmembrane</keyword>
<dbReference type="InterPro" id="IPR023213">
    <property type="entry name" value="CAT-like_dom_sf"/>
</dbReference>
<evidence type="ECO:0000256" key="2">
    <source>
        <dbReference type="ARBA" id="ARBA00004325"/>
    </source>
</evidence>
<dbReference type="SUPFAM" id="SSF52777">
    <property type="entry name" value="CoA-dependent acyltransferases"/>
    <property type="match status" value="2"/>
</dbReference>
<evidence type="ECO:0000256" key="15">
    <source>
        <dbReference type="ARBA" id="ARBA00048480"/>
    </source>
</evidence>
<comment type="subcellular location">
    <subcellularLocation>
        <location evidence="1">Membrane</location>
        <topology evidence="1">Multi-pass membrane protein</topology>
    </subcellularLocation>
    <subcellularLocation>
        <location evidence="2">Mitochondrion membrane</location>
    </subcellularLocation>
</comment>
<evidence type="ECO:0000256" key="9">
    <source>
        <dbReference type="ARBA" id="ARBA00022832"/>
    </source>
</evidence>
<dbReference type="Proteomes" id="UP001259832">
    <property type="component" value="Unassembled WGS sequence"/>
</dbReference>
<evidence type="ECO:0000256" key="16">
    <source>
        <dbReference type="PIRSR" id="PIRSR600542-1"/>
    </source>
</evidence>
<keyword evidence="13 18" id="KW-0472">Membrane</keyword>
<dbReference type="GO" id="GO:0006631">
    <property type="term" value="P:fatty acid metabolic process"/>
    <property type="evidence" value="ECO:0007669"/>
    <property type="project" value="UniProtKB-KW"/>
</dbReference>
<keyword evidence="11" id="KW-0443">Lipid metabolism</keyword>
<evidence type="ECO:0000256" key="13">
    <source>
        <dbReference type="ARBA" id="ARBA00023136"/>
    </source>
</evidence>
<dbReference type="FunFam" id="3.30.559.70:FF:000001">
    <property type="entry name" value="Carnitine O-palmitoyltransferase 1, liver isoform"/>
    <property type="match status" value="1"/>
</dbReference>
<dbReference type="GO" id="GO:0009437">
    <property type="term" value="P:carnitine metabolic process"/>
    <property type="evidence" value="ECO:0007669"/>
    <property type="project" value="TreeGrafter"/>
</dbReference>
<dbReference type="EMBL" id="JASMQC010000034">
    <property type="protein sequence ID" value="KAK1931355.1"/>
    <property type="molecule type" value="Genomic_DNA"/>
</dbReference>
<dbReference type="GO" id="GO:0015909">
    <property type="term" value="P:long-chain fatty acid transport"/>
    <property type="evidence" value="ECO:0007669"/>
    <property type="project" value="UniProtKB-ARBA"/>
</dbReference>
<dbReference type="Pfam" id="PF00755">
    <property type="entry name" value="Carn_acyltransf"/>
    <property type="match status" value="1"/>
</dbReference>
<feature type="transmembrane region" description="Helical" evidence="18">
    <location>
        <begin position="530"/>
        <end position="548"/>
    </location>
</feature>
<dbReference type="InterPro" id="IPR000542">
    <property type="entry name" value="Carn_acyl_trans"/>
</dbReference>